<dbReference type="Pfam" id="PF09933">
    <property type="entry name" value="DUF2165"/>
    <property type="match status" value="1"/>
</dbReference>
<feature type="transmembrane region" description="Helical" evidence="1">
    <location>
        <begin position="103"/>
        <end position="122"/>
    </location>
</feature>
<dbReference type="EMBL" id="SNZB01000005">
    <property type="protein sequence ID" value="TDR18455.1"/>
    <property type="molecule type" value="Genomic_DNA"/>
</dbReference>
<feature type="transmembrane region" description="Helical" evidence="1">
    <location>
        <begin position="57"/>
        <end position="83"/>
    </location>
</feature>
<accession>A0A4R6XGC9</accession>
<protein>
    <submittedName>
        <fullName evidence="2">Putative small integral membrane protein</fullName>
    </submittedName>
</protein>
<keyword evidence="3" id="KW-1185">Reference proteome</keyword>
<keyword evidence="1" id="KW-1133">Transmembrane helix</keyword>
<keyword evidence="1" id="KW-0812">Transmembrane</keyword>
<dbReference type="InterPro" id="IPR018681">
    <property type="entry name" value="DUF2165_transmembrane"/>
</dbReference>
<dbReference type="Proteomes" id="UP000295724">
    <property type="component" value="Unassembled WGS sequence"/>
</dbReference>
<dbReference type="RefSeq" id="WP_099019549.1">
    <property type="nucleotide sequence ID" value="NZ_NIHB01000003.1"/>
</dbReference>
<organism evidence="2 3">
    <name type="scientific">Marinicella litoralis</name>
    <dbReference type="NCBI Taxonomy" id="644220"/>
    <lineage>
        <taxon>Bacteria</taxon>
        <taxon>Pseudomonadati</taxon>
        <taxon>Pseudomonadota</taxon>
        <taxon>Gammaproteobacteria</taxon>
        <taxon>Lysobacterales</taxon>
        <taxon>Marinicellaceae</taxon>
        <taxon>Marinicella</taxon>
    </lineage>
</organism>
<gene>
    <name evidence="2" type="ORF">C8D91_2375</name>
</gene>
<proteinExistence type="predicted"/>
<evidence type="ECO:0000313" key="3">
    <source>
        <dbReference type="Proteomes" id="UP000295724"/>
    </source>
</evidence>
<dbReference type="AlphaFoldDB" id="A0A4R6XGC9"/>
<comment type="caution">
    <text evidence="2">The sequence shown here is derived from an EMBL/GenBank/DDBJ whole genome shotgun (WGS) entry which is preliminary data.</text>
</comment>
<evidence type="ECO:0000313" key="2">
    <source>
        <dbReference type="EMBL" id="TDR18455.1"/>
    </source>
</evidence>
<reference evidence="2 3" key="1">
    <citation type="submission" date="2019-03" db="EMBL/GenBank/DDBJ databases">
        <title>Genomic Encyclopedia of Type Strains, Phase IV (KMG-IV): sequencing the most valuable type-strain genomes for metagenomic binning, comparative biology and taxonomic classification.</title>
        <authorList>
            <person name="Goeker M."/>
        </authorList>
    </citation>
    <scope>NUCLEOTIDE SEQUENCE [LARGE SCALE GENOMIC DNA]</scope>
    <source>
        <strain evidence="2 3">DSM 25488</strain>
    </source>
</reference>
<evidence type="ECO:0000256" key="1">
    <source>
        <dbReference type="SAM" id="Phobius"/>
    </source>
</evidence>
<feature type="transmembrane region" description="Helical" evidence="1">
    <location>
        <begin position="142"/>
        <end position="158"/>
    </location>
</feature>
<dbReference type="OrthoDB" id="7618855at2"/>
<keyword evidence="1" id="KW-0472">Membrane</keyword>
<name>A0A4R6XGC9_9GAMM</name>
<sequence length="160" mass="17065">MLIKTKSIMIFTVALWGFVGALHNVMDWGGTLGAVGAVTSMATFDGGAESWQATSNTLLIWSGALFICLSKLAAGTLCTMGALGMWRARKDNMTAYAAAKSMALTGCGIAVIMLFGGFIVVAESWFELWRSETMRGPVLQSAFRYGAMIAIISLFVASKE</sequence>